<dbReference type="PIRSF" id="PIRSF016202">
    <property type="entry name" value="PH1107"/>
    <property type="match status" value="1"/>
</dbReference>
<feature type="non-terminal residue" evidence="4">
    <location>
        <position position="315"/>
    </location>
</feature>
<dbReference type="GO" id="GO:0016757">
    <property type="term" value="F:glycosyltransferase activity"/>
    <property type="evidence" value="ECO:0007669"/>
    <property type="project" value="UniProtKB-KW"/>
</dbReference>
<dbReference type="EMBL" id="SOJT01000047">
    <property type="protein sequence ID" value="TET30139.1"/>
    <property type="molecule type" value="Genomic_DNA"/>
</dbReference>
<sequence length="315" mass="35712">MSALTNTRQPGSIFRRYPGNPILKPSLWPYPANAVFNPGATEFHGETLLLVRVEDLRGFSHLTVVKSKDGRTNWRISPHPTLQPDVNFQEEPYGLEDPRIVRLSEEGKYAITYVSFSLGGPLVSLMMTEDFHTFHRMGPLLPPEDKDASLFPRRFKGRFALIHRPIIRREAHIWICFSPDLRHWGDHRVVIPRRPGWWDCHKVGLGAQPIETPEGWLLIYHGIRLAASGSLYRVGLALLDLEEPWKLISRSEEWVLSPSTQYEQVGDVPGVVFPTGAVLDSGTNELRLYYGAADKVVGLATADLGELTRFVKHYQ</sequence>
<dbReference type="Gene3D" id="2.115.10.20">
    <property type="entry name" value="Glycosyl hydrolase domain, family 43"/>
    <property type="match status" value="1"/>
</dbReference>
<accession>A0A523TJQ5</accession>
<dbReference type="GO" id="GO:0016798">
    <property type="term" value="F:hydrolase activity, acting on glycosyl bonds"/>
    <property type="evidence" value="ECO:0007669"/>
    <property type="project" value="UniProtKB-KW"/>
</dbReference>
<evidence type="ECO:0000256" key="1">
    <source>
        <dbReference type="ARBA" id="ARBA00022676"/>
    </source>
</evidence>
<name>A0A523TJQ5_UNCAE</name>
<evidence type="ECO:0000313" key="5">
    <source>
        <dbReference type="Proteomes" id="UP000316517"/>
    </source>
</evidence>
<dbReference type="AlphaFoldDB" id="A0A523TJQ5"/>
<evidence type="ECO:0000256" key="2">
    <source>
        <dbReference type="ARBA" id="ARBA00022679"/>
    </source>
</evidence>
<comment type="caution">
    <text evidence="4">The sequence shown here is derived from an EMBL/GenBank/DDBJ whole genome shotgun (WGS) entry which is preliminary data.</text>
</comment>
<dbReference type="CDD" id="cd18615">
    <property type="entry name" value="GH130"/>
    <property type="match status" value="1"/>
</dbReference>
<evidence type="ECO:0000313" key="4">
    <source>
        <dbReference type="EMBL" id="TET30139.1"/>
    </source>
</evidence>
<dbReference type="PANTHER" id="PTHR34106">
    <property type="entry name" value="GLYCOSIDASE"/>
    <property type="match status" value="1"/>
</dbReference>
<keyword evidence="4" id="KW-0378">Hydrolase</keyword>
<dbReference type="Pfam" id="PF04041">
    <property type="entry name" value="Glyco_hydro_130"/>
    <property type="match status" value="1"/>
</dbReference>
<evidence type="ECO:0000256" key="3">
    <source>
        <dbReference type="ARBA" id="ARBA00024356"/>
    </source>
</evidence>
<gene>
    <name evidence="4" type="ORF">E3J68_00910</name>
</gene>
<dbReference type="Proteomes" id="UP000316517">
    <property type="component" value="Unassembled WGS sequence"/>
</dbReference>
<organism evidence="4 5">
    <name type="scientific">Aerophobetes bacterium</name>
    <dbReference type="NCBI Taxonomy" id="2030807"/>
    <lineage>
        <taxon>Bacteria</taxon>
        <taxon>Candidatus Aerophobota</taxon>
    </lineage>
</organism>
<dbReference type="PANTHER" id="PTHR34106:SF5">
    <property type="entry name" value="GLYCOSIDASE"/>
    <property type="match status" value="1"/>
</dbReference>
<dbReference type="InterPro" id="IPR007184">
    <property type="entry name" value="Mannoside_phosphorylase"/>
</dbReference>
<keyword evidence="4" id="KW-0326">Glycosidase</keyword>
<comment type="similarity">
    <text evidence="3">Belongs to the glycosyl hydrolase 130 family.</text>
</comment>
<keyword evidence="1" id="KW-0328">Glycosyltransferase</keyword>
<reference evidence="4 5" key="1">
    <citation type="submission" date="2019-03" db="EMBL/GenBank/DDBJ databases">
        <title>Metabolic potential of uncultured bacteria and archaea associated with petroleum seepage in deep-sea sediments.</title>
        <authorList>
            <person name="Dong X."/>
            <person name="Hubert C."/>
        </authorList>
    </citation>
    <scope>NUCLEOTIDE SEQUENCE [LARGE SCALE GENOMIC DNA]</scope>
    <source>
        <strain evidence="4">E44_bin3</strain>
    </source>
</reference>
<keyword evidence="2" id="KW-0808">Transferase</keyword>
<dbReference type="SUPFAM" id="SSF75005">
    <property type="entry name" value="Arabinanase/levansucrase/invertase"/>
    <property type="match status" value="1"/>
</dbReference>
<proteinExistence type="inferred from homology"/>
<protein>
    <submittedName>
        <fullName evidence="4">Glycosidase</fullName>
    </submittedName>
</protein>
<dbReference type="InterPro" id="IPR023296">
    <property type="entry name" value="Glyco_hydro_beta-prop_sf"/>
</dbReference>